<dbReference type="Proteomes" id="UP000219914">
    <property type="component" value="Unassembled WGS sequence"/>
</dbReference>
<protein>
    <submittedName>
        <fullName evidence="2">Uncharacterized protein</fullName>
    </submittedName>
</protein>
<feature type="region of interest" description="Disordered" evidence="1">
    <location>
        <begin position="37"/>
        <end position="61"/>
    </location>
</feature>
<sequence length="61" mass="7243">MKNDRDDVGGNRSYGPTIARLFRDFWHRLVKPIAALPRDSQPTPVRVTIKTRDRNHPRQRY</sequence>
<organism evidence="2 3">
    <name type="scientific">Rhizobium hidalgonense</name>
    <dbReference type="NCBI Taxonomy" id="1538159"/>
    <lineage>
        <taxon>Bacteria</taxon>
        <taxon>Pseudomonadati</taxon>
        <taxon>Pseudomonadota</taxon>
        <taxon>Alphaproteobacteria</taxon>
        <taxon>Hyphomicrobiales</taxon>
        <taxon>Rhizobiaceae</taxon>
        <taxon>Rhizobium/Agrobacterium group</taxon>
        <taxon>Rhizobium</taxon>
    </lineage>
</organism>
<evidence type="ECO:0000256" key="1">
    <source>
        <dbReference type="SAM" id="MobiDB-lite"/>
    </source>
</evidence>
<accession>A0ABX4JM92</accession>
<evidence type="ECO:0000313" key="3">
    <source>
        <dbReference type="Proteomes" id="UP000219914"/>
    </source>
</evidence>
<feature type="compositionally biased region" description="Basic and acidic residues" evidence="1">
    <location>
        <begin position="50"/>
        <end position="61"/>
    </location>
</feature>
<keyword evidence="3" id="KW-1185">Reference proteome</keyword>
<gene>
    <name evidence="2" type="ORF">CO674_25635</name>
</gene>
<comment type="caution">
    <text evidence="2">The sequence shown here is derived from an EMBL/GenBank/DDBJ whole genome shotgun (WGS) entry which is preliminary data.</text>
</comment>
<dbReference type="EMBL" id="NWSY01000022">
    <property type="protein sequence ID" value="PDT20886.1"/>
    <property type="molecule type" value="Genomic_DNA"/>
</dbReference>
<reference evidence="2 3" key="1">
    <citation type="submission" date="2017-09" db="EMBL/GenBank/DDBJ databases">
        <title>Comparative genomics of rhizobia isolated from Phaseolus vulgaris in China.</title>
        <authorList>
            <person name="Tong W."/>
        </authorList>
    </citation>
    <scope>NUCLEOTIDE SEQUENCE [LARGE SCALE GENOMIC DNA]</scope>
    <source>
        <strain evidence="2 3">FH14</strain>
    </source>
</reference>
<evidence type="ECO:0000313" key="2">
    <source>
        <dbReference type="EMBL" id="PDT20886.1"/>
    </source>
</evidence>
<name>A0ABX4JM92_9HYPH</name>
<proteinExistence type="predicted"/>